<dbReference type="Pfam" id="PF04434">
    <property type="entry name" value="SWIM"/>
    <property type="match status" value="1"/>
</dbReference>
<dbReference type="Proteomes" id="UP001150217">
    <property type="component" value="Unassembled WGS sequence"/>
</dbReference>
<dbReference type="EMBL" id="JANVFT010000012">
    <property type="protein sequence ID" value="KAJ4499163.1"/>
    <property type="molecule type" value="Genomic_DNA"/>
</dbReference>
<comment type="caution">
    <text evidence="4">The sequence shown here is derived from an EMBL/GenBank/DDBJ whole genome shotgun (WGS) entry which is preliminary data.</text>
</comment>
<feature type="domain" description="SWIM-type" evidence="3">
    <location>
        <begin position="651"/>
        <end position="686"/>
    </location>
</feature>
<protein>
    <recommendedName>
        <fullName evidence="3">SWIM-type domain-containing protein</fullName>
    </recommendedName>
</protein>
<evidence type="ECO:0000259" key="3">
    <source>
        <dbReference type="PROSITE" id="PS50966"/>
    </source>
</evidence>
<evidence type="ECO:0000313" key="4">
    <source>
        <dbReference type="EMBL" id="KAJ4499163.1"/>
    </source>
</evidence>
<evidence type="ECO:0000256" key="2">
    <source>
        <dbReference type="SAM" id="MobiDB-lite"/>
    </source>
</evidence>
<sequence length="794" mass="91070">LSLSLEHRAELNEIYSSSRVVSIEFPPNDPRAQEEAQARLVEIGLDKNTRELLESRWNIQWSKTWARTKTNDEHKRSLYQCACGYNSQERQKQESVKDRSDLTQSTPWQRKVPYPHTGCLGHVEITECVGDGSIIRIAGFWEHNEGCKKATLERIPAIPLHEHVYEVALEQLENGASLTGIQERNQQMYDAKLYRGMKAWNPQTANTCYILLSSDNVTLYRKLNRRTLNLDTTILPEYNIDSWMNPMSKNYNATLAEAVFHYSARTDVNERFKICISTKEMDEAAYKYAHHSQLILDGTFGVCSSRLLLFIAMAVDEDRKGVPIALFLFSAPTGNRATQAGYNTEILRELLSYWKAHLVRKYSTFEPYTCITDTDTKERGALVQVWTKITLLICRFHLRQCWTNHRKKTVMGSQNDYWKNHVRDHLQSIEVLLIATVEHSAAINHLSQSRKYLTTLAANPEAKSASKGGLSHLDYLDKHWMSLPMWQSWSDWGHVAASILLNVAVEDVIPTTNHLESFNAILKRKYIRSWLHSGHRLRFDVLIMLLITRILPDIFKRRLSRKNHRLWAIQRFKDAAGGIDLQGLQEKLQAHKLELQEQACRVCWWADDEKRRMLGEELILTISKHVCQKGEGDCRSYTAICPSSQDSTRNYMVTMHRLGQGSCSCPDFEKRGGACKHLWALRRCIEAYILILRIETPFNYPATLQEAQQLRMSSDTEFILDIPGVSGPLIDWKAIQSIGQDDIGFGGDLDEGELDDDEDGAGELDFSVYFPLPLMAIISPLIHADFKLQYSSSH</sequence>
<proteinExistence type="predicted"/>
<organism evidence="4 5">
    <name type="scientific">Lentinula lateritia</name>
    <dbReference type="NCBI Taxonomy" id="40482"/>
    <lineage>
        <taxon>Eukaryota</taxon>
        <taxon>Fungi</taxon>
        <taxon>Dikarya</taxon>
        <taxon>Basidiomycota</taxon>
        <taxon>Agaricomycotina</taxon>
        <taxon>Agaricomycetes</taxon>
        <taxon>Agaricomycetidae</taxon>
        <taxon>Agaricales</taxon>
        <taxon>Marasmiineae</taxon>
        <taxon>Omphalotaceae</taxon>
        <taxon>Lentinula</taxon>
    </lineage>
</organism>
<evidence type="ECO:0000256" key="1">
    <source>
        <dbReference type="PROSITE-ProRule" id="PRU00325"/>
    </source>
</evidence>
<gene>
    <name evidence="4" type="ORF">C8R41DRAFT_755296</name>
</gene>
<feature type="compositionally biased region" description="Basic and acidic residues" evidence="2">
    <location>
        <begin position="90"/>
        <end position="101"/>
    </location>
</feature>
<reference evidence="4" key="1">
    <citation type="submission" date="2022-08" db="EMBL/GenBank/DDBJ databases">
        <title>A Global Phylogenomic Analysis of the Shiitake Genus Lentinula.</title>
        <authorList>
            <consortium name="DOE Joint Genome Institute"/>
            <person name="Sierra-Patev S."/>
            <person name="Min B."/>
            <person name="Naranjo-Ortiz M."/>
            <person name="Looney B."/>
            <person name="Konkel Z."/>
            <person name="Slot J.C."/>
            <person name="Sakamoto Y."/>
            <person name="Steenwyk J.L."/>
            <person name="Rokas A."/>
            <person name="Carro J."/>
            <person name="Camarero S."/>
            <person name="Ferreira P."/>
            <person name="Molpeceres G."/>
            <person name="Ruiz-Duenas F.J."/>
            <person name="Serrano A."/>
            <person name="Henrissat B."/>
            <person name="Drula E."/>
            <person name="Hughes K.W."/>
            <person name="Mata J.L."/>
            <person name="Ishikawa N.K."/>
            <person name="Vargas-Isla R."/>
            <person name="Ushijima S."/>
            <person name="Smith C.A."/>
            <person name="Ahrendt S."/>
            <person name="Andreopoulos W."/>
            <person name="He G."/>
            <person name="Labutti K."/>
            <person name="Lipzen A."/>
            <person name="Ng V."/>
            <person name="Riley R."/>
            <person name="Sandor L."/>
            <person name="Barry K."/>
            <person name="Martinez A.T."/>
            <person name="Xiao Y."/>
            <person name="Gibbons J.G."/>
            <person name="Terashima K."/>
            <person name="Grigoriev I.V."/>
            <person name="Hibbett D.S."/>
        </authorList>
    </citation>
    <scope>NUCLEOTIDE SEQUENCE</scope>
    <source>
        <strain evidence="4">RHP3577 ss4</strain>
    </source>
</reference>
<evidence type="ECO:0000313" key="5">
    <source>
        <dbReference type="Proteomes" id="UP001150217"/>
    </source>
</evidence>
<feature type="region of interest" description="Disordered" evidence="2">
    <location>
        <begin position="90"/>
        <end position="109"/>
    </location>
</feature>
<accession>A0ABQ8VS14</accession>
<keyword evidence="1" id="KW-0862">Zinc</keyword>
<dbReference type="InterPro" id="IPR007527">
    <property type="entry name" value="Znf_SWIM"/>
</dbReference>
<keyword evidence="1" id="KW-0479">Metal-binding</keyword>
<dbReference type="PROSITE" id="PS50966">
    <property type="entry name" value="ZF_SWIM"/>
    <property type="match status" value="1"/>
</dbReference>
<feature type="non-terminal residue" evidence="4">
    <location>
        <position position="1"/>
    </location>
</feature>
<keyword evidence="5" id="KW-1185">Reference proteome</keyword>
<keyword evidence="1" id="KW-0863">Zinc-finger</keyword>
<name>A0ABQ8VS14_9AGAR</name>